<dbReference type="Gene3D" id="1.10.340.70">
    <property type="match status" value="1"/>
</dbReference>
<dbReference type="GeneID" id="108662790"/>
<feature type="region of interest" description="Disordered" evidence="2">
    <location>
        <begin position="174"/>
        <end position="196"/>
    </location>
</feature>
<feature type="domain" description="Reverse transcriptase/retrotransposon-derived protein RNase H-like" evidence="4">
    <location>
        <begin position="450"/>
        <end position="525"/>
    </location>
</feature>
<proteinExistence type="predicted"/>
<name>A0AB32WQQ4_THECC</name>
<dbReference type="Proteomes" id="UP000694886">
    <property type="component" value="Chromosome 7"/>
</dbReference>
<reference evidence="7" key="2">
    <citation type="submission" date="2025-08" db="UniProtKB">
        <authorList>
            <consortium name="RefSeq"/>
        </authorList>
    </citation>
    <scope>IDENTIFICATION</scope>
</reference>
<dbReference type="InterPro" id="IPR041577">
    <property type="entry name" value="RT_RNaseH_2"/>
</dbReference>
<feature type="domain" description="Integrase zinc-binding" evidence="5">
    <location>
        <begin position="568"/>
        <end position="604"/>
    </location>
</feature>
<dbReference type="InterPro" id="IPR005162">
    <property type="entry name" value="Retrotrans_gag_dom"/>
</dbReference>
<evidence type="ECO:0000256" key="1">
    <source>
        <dbReference type="ARBA" id="ARBA00023268"/>
    </source>
</evidence>
<dbReference type="Gene3D" id="3.10.10.10">
    <property type="entry name" value="HIV Type 1 Reverse Transcriptase, subunit A, domain 1"/>
    <property type="match status" value="1"/>
</dbReference>
<feature type="domain" description="Retrotransposon gag" evidence="3">
    <location>
        <begin position="11"/>
        <end position="104"/>
    </location>
</feature>
<sequence>MKLEDEMKLMVATKLLEKRARIWWNSVKSRSTTPLTWSNFLQEFDGQYYTYFHQKEKKREFLSLKHGNLTIKKYEACFNELMSYVLDLVKTEQDQANYFEEGLRNEIRDRMTIIGKELYKEVVQMALRAEKLAIENRRIRVKFAKRKNLNISSSQPSKKGKDLSTSGIATIASVASTRPPSQQSQQKSPRFNRSATSALGKSYRSFDRCIDWLTTHRAKVDCFRKEVVLRNSEGVEVVFVGERRVLPYCVISSIKALKLVRKGYPVYLAYVIDTSKGEPKLEDVLIVNKFSNVFPDELLRLPPDRELEFTIDLFSGTTPISIPPYRIASAELKELKVQLQELVDKGFIRPTFMDVMNRVFHPYLVKFVIVFIDDILLKEVVFLGHVVSGVGIYVDPKKIEAILPWEQPKTVTEIRSFLGLACYYRRFVQGFSLIATPLTHLTRKGVKFEWDDVCESQFQELKNRLTSALILTLLVSGKEFTVYSDAFELRLGCVLMQDEKVVAYASRQLKKCETNDPTHDLELAAELQKSDDEFKREVQKLRDGETNEFILGDDSILMLGNRVCVPKDDQLRRVILEEAHSFAYALHPGSTKMYRTIMESYWWPDRDPRFTSRFWLKFQEALRTNLRFSTAFHPQIDGQSEKTIQTLEDMLRLVSLTLRGVGIDTCH</sequence>
<protein>
    <submittedName>
        <fullName evidence="7">Uncharacterized protein LOC108662790</fullName>
    </submittedName>
</protein>
<feature type="compositionally biased region" description="Low complexity" evidence="2">
    <location>
        <begin position="179"/>
        <end position="189"/>
    </location>
</feature>
<evidence type="ECO:0000313" key="7">
    <source>
        <dbReference type="RefSeq" id="XP_017979859.1"/>
    </source>
</evidence>
<evidence type="ECO:0000259" key="5">
    <source>
        <dbReference type="Pfam" id="PF17921"/>
    </source>
</evidence>
<dbReference type="Pfam" id="PF17919">
    <property type="entry name" value="RT_RNaseH_2"/>
    <property type="match status" value="1"/>
</dbReference>
<dbReference type="Gramene" id="Tc07v2_t013190.1">
    <property type="protein sequence ID" value="Tc07v2_p013190.1"/>
    <property type="gene ID" value="Tc07v2_g013190"/>
</dbReference>
<dbReference type="InterPro" id="IPR041588">
    <property type="entry name" value="Integrase_H2C2"/>
</dbReference>
<dbReference type="AlphaFoldDB" id="A0AB32WQQ4"/>
<reference evidence="6" key="1">
    <citation type="journal article" date="1997" name="Nucleic Acids Res.">
        <title>tRNAscan-SE: a program for improved detection of transfer RNA genes in genomic sequence.</title>
        <authorList>
            <person name="Lowe T.M."/>
            <person name="Eddy S.R."/>
        </authorList>
    </citation>
    <scope>NUCLEOTIDE SEQUENCE [LARGE SCALE GENOMIC DNA]</scope>
    <source>
        <strain evidence="6">r\B97-61/B2</strain>
    </source>
</reference>
<dbReference type="KEGG" id="tcc:108662790"/>
<evidence type="ECO:0000259" key="4">
    <source>
        <dbReference type="Pfam" id="PF17919"/>
    </source>
</evidence>
<dbReference type="InterPro" id="IPR043128">
    <property type="entry name" value="Rev_trsase/Diguanyl_cyclase"/>
</dbReference>
<accession>A0AB32WQQ4</accession>
<dbReference type="GO" id="GO:0003824">
    <property type="term" value="F:catalytic activity"/>
    <property type="evidence" value="ECO:0007669"/>
    <property type="project" value="UniProtKB-KW"/>
</dbReference>
<dbReference type="FunFam" id="3.30.70.270:FF:000020">
    <property type="entry name" value="Transposon Tf2-6 polyprotein-like Protein"/>
    <property type="match status" value="1"/>
</dbReference>
<dbReference type="Gene3D" id="3.30.70.270">
    <property type="match status" value="1"/>
</dbReference>
<dbReference type="Pfam" id="PF03732">
    <property type="entry name" value="Retrotrans_gag"/>
    <property type="match status" value="1"/>
</dbReference>
<dbReference type="PANTHER" id="PTHR37984">
    <property type="entry name" value="PROTEIN CBG26694"/>
    <property type="match status" value="1"/>
</dbReference>
<dbReference type="SUPFAM" id="SSF56672">
    <property type="entry name" value="DNA/RNA polymerases"/>
    <property type="match status" value="1"/>
</dbReference>
<dbReference type="RefSeq" id="XP_017979859.1">
    <property type="nucleotide sequence ID" value="XM_018124370.1"/>
</dbReference>
<dbReference type="InterPro" id="IPR012337">
    <property type="entry name" value="RNaseH-like_sf"/>
</dbReference>
<dbReference type="InterPro" id="IPR043502">
    <property type="entry name" value="DNA/RNA_pol_sf"/>
</dbReference>
<evidence type="ECO:0000259" key="3">
    <source>
        <dbReference type="Pfam" id="PF03732"/>
    </source>
</evidence>
<dbReference type="PANTHER" id="PTHR37984:SF5">
    <property type="entry name" value="PROTEIN NYNRIN-LIKE"/>
    <property type="match status" value="1"/>
</dbReference>
<evidence type="ECO:0000313" key="6">
    <source>
        <dbReference type="Proteomes" id="UP000694886"/>
    </source>
</evidence>
<gene>
    <name evidence="7" type="primary">LOC108662790</name>
</gene>
<keyword evidence="1" id="KW-0511">Multifunctional enzyme</keyword>
<dbReference type="SUPFAM" id="SSF53098">
    <property type="entry name" value="Ribonuclease H-like"/>
    <property type="match status" value="1"/>
</dbReference>
<dbReference type="Pfam" id="PF17921">
    <property type="entry name" value="Integrase_H2C2"/>
    <property type="match status" value="1"/>
</dbReference>
<evidence type="ECO:0000256" key="2">
    <source>
        <dbReference type="SAM" id="MobiDB-lite"/>
    </source>
</evidence>
<dbReference type="InterPro" id="IPR050951">
    <property type="entry name" value="Retrovirus_Pol_polyprotein"/>
</dbReference>
<organism evidence="6 7">
    <name type="scientific">Theobroma cacao</name>
    <name type="common">Cacao</name>
    <name type="synonym">Cocoa</name>
    <dbReference type="NCBI Taxonomy" id="3641"/>
    <lineage>
        <taxon>Eukaryota</taxon>
        <taxon>Viridiplantae</taxon>
        <taxon>Streptophyta</taxon>
        <taxon>Embryophyta</taxon>
        <taxon>Tracheophyta</taxon>
        <taxon>Spermatophyta</taxon>
        <taxon>Magnoliopsida</taxon>
        <taxon>eudicotyledons</taxon>
        <taxon>Gunneridae</taxon>
        <taxon>Pentapetalae</taxon>
        <taxon>rosids</taxon>
        <taxon>malvids</taxon>
        <taxon>Malvales</taxon>
        <taxon>Malvaceae</taxon>
        <taxon>Byttnerioideae</taxon>
        <taxon>Theobroma</taxon>
    </lineage>
</organism>